<protein>
    <submittedName>
        <fullName evidence="1">Uncharacterized protein</fullName>
    </submittedName>
</protein>
<evidence type="ECO:0000313" key="1">
    <source>
        <dbReference type="EMBL" id="KAJ8671256.1"/>
    </source>
</evidence>
<proteinExistence type="predicted"/>
<accession>A0ACC2NJI9</accession>
<dbReference type="EMBL" id="CM056743">
    <property type="protein sequence ID" value="KAJ8671256.1"/>
    <property type="molecule type" value="Genomic_DNA"/>
</dbReference>
<reference evidence="1" key="1">
    <citation type="submission" date="2023-04" db="EMBL/GenBank/DDBJ databases">
        <title>A chromosome-level genome assembly of the parasitoid wasp Eretmocerus hayati.</title>
        <authorList>
            <person name="Zhong Y."/>
            <person name="Liu S."/>
            <person name="Liu Y."/>
        </authorList>
    </citation>
    <scope>NUCLEOTIDE SEQUENCE</scope>
    <source>
        <strain evidence="1">ZJU_SS_LIU_2023</strain>
    </source>
</reference>
<evidence type="ECO:0000313" key="2">
    <source>
        <dbReference type="Proteomes" id="UP001239111"/>
    </source>
</evidence>
<organism evidence="1 2">
    <name type="scientific">Eretmocerus hayati</name>
    <dbReference type="NCBI Taxonomy" id="131215"/>
    <lineage>
        <taxon>Eukaryota</taxon>
        <taxon>Metazoa</taxon>
        <taxon>Ecdysozoa</taxon>
        <taxon>Arthropoda</taxon>
        <taxon>Hexapoda</taxon>
        <taxon>Insecta</taxon>
        <taxon>Pterygota</taxon>
        <taxon>Neoptera</taxon>
        <taxon>Endopterygota</taxon>
        <taxon>Hymenoptera</taxon>
        <taxon>Apocrita</taxon>
        <taxon>Proctotrupomorpha</taxon>
        <taxon>Chalcidoidea</taxon>
        <taxon>Aphelinidae</taxon>
        <taxon>Aphelininae</taxon>
        <taxon>Eretmocerus</taxon>
    </lineage>
</organism>
<gene>
    <name evidence="1" type="ORF">QAD02_002515</name>
</gene>
<comment type="caution">
    <text evidence="1">The sequence shown here is derived from an EMBL/GenBank/DDBJ whole genome shotgun (WGS) entry which is preliminary data.</text>
</comment>
<keyword evidence="2" id="KW-1185">Reference proteome</keyword>
<sequence length="164" mass="19045">MTLSERSSMATSYNSAWSNGEEQSCSESNAPHTGDRKLFRYFWNYYSKESLLFENHPRQQYWLEVVDNVVHLRTSDDADYDIEHDEELMTERDWTEIKRTIIAMRTDDWGMEIPRELSQPAALSRKENVQPEEDEPPSEKCDQIIKTVASTSTTTQPLASTSRA</sequence>
<name>A0ACC2NJI9_9HYME</name>
<dbReference type="Proteomes" id="UP001239111">
    <property type="component" value="Chromosome 3"/>
</dbReference>